<evidence type="ECO:0000259" key="3">
    <source>
        <dbReference type="PROSITE" id="PS50076"/>
    </source>
</evidence>
<dbReference type="SUPFAM" id="SSF46565">
    <property type="entry name" value="Chaperone J-domain"/>
    <property type="match status" value="1"/>
</dbReference>
<dbReference type="InterPro" id="IPR001623">
    <property type="entry name" value="DnaJ_domain"/>
</dbReference>
<feature type="transmembrane region" description="Helical" evidence="2">
    <location>
        <begin position="111"/>
        <end position="136"/>
    </location>
</feature>
<evidence type="ECO:0000313" key="4">
    <source>
        <dbReference type="EMBL" id="JAS85108.1"/>
    </source>
</evidence>
<dbReference type="Gene3D" id="1.10.287.110">
    <property type="entry name" value="DnaJ domain"/>
    <property type="match status" value="1"/>
</dbReference>
<feature type="domain" description="J" evidence="3">
    <location>
        <begin position="34"/>
        <end position="93"/>
    </location>
</feature>
<keyword evidence="2" id="KW-1133">Transmembrane helix</keyword>
<evidence type="ECO:0000256" key="2">
    <source>
        <dbReference type="SAM" id="Phobius"/>
    </source>
</evidence>
<keyword evidence="2" id="KW-0472">Membrane</keyword>
<protein>
    <recommendedName>
        <fullName evidence="3">J domain-containing protein</fullName>
    </recommendedName>
</protein>
<proteinExistence type="predicted"/>
<gene>
    <name evidence="4" type="ORF">g.57764</name>
</gene>
<accession>A0A1B6IDU3</accession>
<organism evidence="4">
    <name type="scientific">Homalodisca liturata</name>
    <dbReference type="NCBI Taxonomy" id="320908"/>
    <lineage>
        <taxon>Eukaryota</taxon>
        <taxon>Metazoa</taxon>
        <taxon>Ecdysozoa</taxon>
        <taxon>Arthropoda</taxon>
        <taxon>Hexapoda</taxon>
        <taxon>Insecta</taxon>
        <taxon>Pterygota</taxon>
        <taxon>Neoptera</taxon>
        <taxon>Paraneoptera</taxon>
        <taxon>Hemiptera</taxon>
        <taxon>Auchenorrhyncha</taxon>
        <taxon>Membracoidea</taxon>
        <taxon>Cicadellidae</taxon>
        <taxon>Cicadellinae</taxon>
        <taxon>Proconiini</taxon>
        <taxon>Homalodisca</taxon>
    </lineage>
</organism>
<dbReference type="PROSITE" id="PS50076">
    <property type="entry name" value="DNAJ_2"/>
    <property type="match status" value="1"/>
</dbReference>
<dbReference type="EMBL" id="GECU01022598">
    <property type="protein sequence ID" value="JAS85108.1"/>
    <property type="molecule type" value="Transcribed_RNA"/>
</dbReference>
<feature type="region of interest" description="Disordered" evidence="1">
    <location>
        <begin position="149"/>
        <end position="190"/>
    </location>
</feature>
<feature type="non-terminal residue" evidence="4">
    <location>
        <position position="190"/>
    </location>
</feature>
<dbReference type="CDD" id="cd06257">
    <property type="entry name" value="DnaJ"/>
    <property type="match status" value="1"/>
</dbReference>
<name>A0A1B6IDU3_9HEMI</name>
<sequence>MKLLLLIAHCIAASYYTTIKDKVKNLHDLTGLSTYYEFCGLSENATRDQIKRAFRKLKKAPHPPSLTSEQYKKLVDDGYSLIFGIRNAYDEFLSNSKYIYLDEASNYRNHFYLMLLVGIFAMIFLDLFVYGIRYVWYYDRLERQRIAKKEKKRARSKGSQTDGDVVENDRRDSKKQPNPPTSVMQYLFRR</sequence>
<dbReference type="InterPro" id="IPR036869">
    <property type="entry name" value="J_dom_sf"/>
</dbReference>
<keyword evidence="2" id="KW-0812">Transmembrane</keyword>
<evidence type="ECO:0000256" key="1">
    <source>
        <dbReference type="SAM" id="MobiDB-lite"/>
    </source>
</evidence>
<reference evidence="4" key="1">
    <citation type="submission" date="2015-11" db="EMBL/GenBank/DDBJ databases">
        <title>De novo transcriptome assembly of four potential Pierce s Disease insect vectors from Arizona vineyards.</title>
        <authorList>
            <person name="Tassone E.E."/>
        </authorList>
    </citation>
    <scope>NUCLEOTIDE SEQUENCE</scope>
</reference>
<dbReference type="AlphaFoldDB" id="A0A1B6IDU3"/>